<dbReference type="KEGG" id="cau:Caur_0106"/>
<dbReference type="PATRIC" id="fig|324602.8.peg.123"/>
<evidence type="ECO:0000256" key="1">
    <source>
        <dbReference type="SAM" id="Phobius"/>
    </source>
</evidence>
<dbReference type="Proteomes" id="UP000002008">
    <property type="component" value="Chromosome"/>
</dbReference>
<keyword evidence="1" id="KW-1133">Transmembrane helix</keyword>
<keyword evidence="1" id="KW-0472">Membrane</keyword>
<dbReference type="eggNOG" id="COG3206">
    <property type="taxonomic scope" value="Bacteria"/>
</dbReference>
<proteinExistence type="predicted"/>
<dbReference type="EnsemblBacteria" id="ABY33360">
    <property type="protein sequence ID" value="ABY33360"/>
    <property type="gene ID" value="Caur_0106"/>
</dbReference>
<feature type="transmembrane region" description="Helical" evidence="1">
    <location>
        <begin position="175"/>
        <end position="197"/>
    </location>
</feature>
<accession>A9WBF3</accession>
<protein>
    <submittedName>
        <fullName evidence="2">Lipopolysaccharide biosynthesis protein</fullName>
    </submittedName>
</protein>
<keyword evidence="3" id="KW-1185">Reference proteome</keyword>
<dbReference type="HOGENOM" id="CLU_1308285_0_0_0"/>
<dbReference type="InParanoid" id="A9WBF3"/>
<feature type="transmembrane region" description="Helical" evidence="1">
    <location>
        <begin position="12"/>
        <end position="31"/>
    </location>
</feature>
<dbReference type="STRING" id="324602.Caur_0106"/>
<dbReference type="AlphaFoldDB" id="A9WBF3"/>
<sequence>MELTTLLRIVRRFWLLMLVPALIAGGLSLWFDLQQPPRYTATARLLITYPATTATDSAEIWQITEYIIDDMPQVVSSASFAAKVSPLLATRNINLTLAEIQQGLRINPLHRAVDISGEASSPAAAQALVEAAITVLQTEGLTFWGRTDTQLSVVVLDGVGTPQPATSLRSVVFDAALRTALGLIAGFALAVAATVLYERRENRLWKSATM</sequence>
<evidence type="ECO:0000313" key="2">
    <source>
        <dbReference type="EMBL" id="ABY33360.1"/>
    </source>
</evidence>
<dbReference type="RefSeq" id="WP_012256016.1">
    <property type="nucleotide sequence ID" value="NC_010175.1"/>
</dbReference>
<keyword evidence="1" id="KW-0812">Transmembrane</keyword>
<gene>
    <name evidence="2" type="ordered locus">Caur_0106</name>
</gene>
<evidence type="ECO:0000313" key="3">
    <source>
        <dbReference type="Proteomes" id="UP000002008"/>
    </source>
</evidence>
<name>A9WBF3_CHLAA</name>
<reference evidence="3" key="1">
    <citation type="journal article" date="2011" name="BMC Genomics">
        <title>Complete genome sequence of the filamentous anoxygenic phototrophic bacterium Chloroflexus aurantiacus.</title>
        <authorList>
            <person name="Tang K.H."/>
            <person name="Barry K."/>
            <person name="Chertkov O."/>
            <person name="Dalin E."/>
            <person name="Han C.S."/>
            <person name="Hauser L.J."/>
            <person name="Honchak B.M."/>
            <person name="Karbach L.E."/>
            <person name="Land M.L."/>
            <person name="Lapidus A."/>
            <person name="Larimer F.W."/>
            <person name="Mikhailova N."/>
            <person name="Pitluck S."/>
            <person name="Pierson B.K."/>
            <person name="Blankenship R.E."/>
        </authorList>
    </citation>
    <scope>NUCLEOTIDE SEQUENCE [LARGE SCALE GENOMIC DNA]</scope>
    <source>
        <strain evidence="3">ATCC 29366 / DSM 635 / J-10-fl</strain>
    </source>
</reference>
<organism evidence="2 3">
    <name type="scientific">Chloroflexus aurantiacus (strain ATCC 29366 / DSM 635 / J-10-fl)</name>
    <dbReference type="NCBI Taxonomy" id="324602"/>
    <lineage>
        <taxon>Bacteria</taxon>
        <taxon>Bacillati</taxon>
        <taxon>Chloroflexota</taxon>
        <taxon>Chloroflexia</taxon>
        <taxon>Chloroflexales</taxon>
        <taxon>Chloroflexineae</taxon>
        <taxon>Chloroflexaceae</taxon>
        <taxon>Chloroflexus</taxon>
    </lineage>
</organism>
<dbReference type="EMBL" id="CP000909">
    <property type="protein sequence ID" value="ABY33360.1"/>
    <property type="molecule type" value="Genomic_DNA"/>
</dbReference>